<dbReference type="OrthoDB" id="9793120at2"/>
<name>A0A4R8M5Z6_9BACT</name>
<dbReference type="Pfam" id="PF17284">
    <property type="entry name" value="Spermine_synt_N"/>
    <property type="match status" value="1"/>
</dbReference>
<dbReference type="PANTHER" id="PTHR11558">
    <property type="entry name" value="SPERMIDINE/SPERMINE SYNTHASE"/>
    <property type="match status" value="1"/>
</dbReference>
<evidence type="ECO:0000256" key="2">
    <source>
        <dbReference type="ARBA" id="ARBA00022679"/>
    </source>
</evidence>
<evidence type="ECO:0000256" key="4">
    <source>
        <dbReference type="HAMAP-Rule" id="MF_00198"/>
    </source>
</evidence>
<feature type="active site" description="Proton acceptor" evidence="4 5">
    <location>
        <position position="163"/>
    </location>
</feature>
<evidence type="ECO:0000256" key="3">
    <source>
        <dbReference type="ARBA" id="ARBA00023115"/>
    </source>
</evidence>
<comment type="subunit">
    <text evidence="4">Homodimer or homotetramer.</text>
</comment>
<evidence type="ECO:0000313" key="9">
    <source>
        <dbReference type="EMBL" id="TDY59672.1"/>
    </source>
</evidence>
<feature type="binding site" evidence="4">
    <location>
        <position position="39"/>
    </location>
    <ligand>
        <name>S-methyl-5'-thioadenosine</name>
        <dbReference type="ChEBI" id="CHEBI:17509"/>
    </ligand>
</feature>
<dbReference type="CDD" id="cd02440">
    <property type="entry name" value="AdoMet_MTases"/>
    <property type="match status" value="1"/>
</dbReference>
<sequence>METRPKRFNELWLTEEQSPDMKLSLRVSEVLLNVKSPYQDILLVETGEYGRMMILDGAIQITERDEFCYSEMMAHVALSSHPDPRRVLIVGGGDGGVLREVLRHKSVEKATLIDIDEEVINASKRFLPTISAALEDPRADVKPMDAMVYIKAAKEEFDVAIVDSTDPVEFAAGLFESPFYRDIHNALKKDGMVVAQTESPFTDRNVVRDAFREMSSVFPVVRMYWGAMPTYPSGMWTYTVGSKNADPSAPLRPAPEGTRYYTSDIHRASFVLPPFVIDLLK</sequence>
<evidence type="ECO:0000256" key="6">
    <source>
        <dbReference type="RuleBase" id="RU003836"/>
    </source>
</evidence>
<dbReference type="EC" id="2.5.1.16" evidence="4"/>
<dbReference type="PROSITE" id="PS01330">
    <property type="entry name" value="PABS_1"/>
    <property type="match status" value="1"/>
</dbReference>
<dbReference type="GO" id="GO:0004766">
    <property type="term" value="F:spermidine synthase activity"/>
    <property type="evidence" value="ECO:0007669"/>
    <property type="project" value="UniProtKB-UniRule"/>
</dbReference>
<dbReference type="Gene3D" id="3.40.50.150">
    <property type="entry name" value="Vaccinia Virus protein VP39"/>
    <property type="match status" value="1"/>
</dbReference>
<comment type="similarity">
    <text evidence="1 4 6">Belongs to the spermidine/spermine synthase family.</text>
</comment>
<accession>A0A4R8M5Z6</accession>
<dbReference type="InterPro" id="IPR037163">
    <property type="entry name" value="Spermidine_synt_N_sf"/>
</dbReference>
<dbReference type="Pfam" id="PF01564">
    <property type="entry name" value="Spermine_synth"/>
    <property type="match status" value="1"/>
</dbReference>
<evidence type="ECO:0000256" key="1">
    <source>
        <dbReference type="ARBA" id="ARBA00007867"/>
    </source>
</evidence>
<keyword evidence="2 4" id="KW-0808">Transferase</keyword>
<dbReference type="InterPro" id="IPR035246">
    <property type="entry name" value="Spermidine_synt_N"/>
</dbReference>
<keyword evidence="4 7" id="KW-0745">Spermidine biosynthesis</keyword>
<evidence type="ECO:0000313" key="10">
    <source>
        <dbReference type="Proteomes" id="UP000295066"/>
    </source>
</evidence>
<evidence type="ECO:0000259" key="8">
    <source>
        <dbReference type="PROSITE" id="PS51006"/>
    </source>
</evidence>
<dbReference type="GO" id="GO:0008295">
    <property type="term" value="P:spermidine biosynthetic process"/>
    <property type="evidence" value="ECO:0007669"/>
    <property type="project" value="UniProtKB-UniRule"/>
</dbReference>
<dbReference type="NCBIfam" id="TIGR00417">
    <property type="entry name" value="speE"/>
    <property type="match status" value="1"/>
</dbReference>
<reference evidence="9 10" key="1">
    <citation type="submission" date="2019-03" db="EMBL/GenBank/DDBJ databases">
        <title>Genomic Encyclopedia of Type Strains, Phase IV (KMG-IV): sequencing the most valuable type-strain genomes for metagenomic binning, comparative biology and taxonomic classification.</title>
        <authorList>
            <person name="Goeker M."/>
        </authorList>
    </citation>
    <scope>NUCLEOTIDE SEQUENCE [LARGE SCALE GENOMIC DNA]</scope>
    <source>
        <strain evidence="9 10">DSM 25964</strain>
    </source>
</reference>
<dbReference type="PANTHER" id="PTHR11558:SF11">
    <property type="entry name" value="SPERMIDINE SYNTHASE"/>
    <property type="match status" value="1"/>
</dbReference>
<feature type="binding site" evidence="4">
    <location>
        <position position="114"/>
    </location>
    <ligand>
        <name>S-methyl-5'-thioadenosine</name>
        <dbReference type="ChEBI" id="CHEBI:17509"/>
    </ligand>
</feature>
<feature type="binding site" evidence="4">
    <location>
        <begin position="163"/>
        <end position="166"/>
    </location>
    <ligand>
        <name>spermidine</name>
        <dbReference type="ChEBI" id="CHEBI:57834"/>
    </ligand>
</feature>
<dbReference type="InterPro" id="IPR030373">
    <property type="entry name" value="PABS_CS"/>
</dbReference>
<gene>
    <name evidence="4" type="primary">speE</name>
    <name evidence="9" type="ORF">C8D99_1116</name>
</gene>
<dbReference type="RefSeq" id="WP_133957828.1">
    <property type="nucleotide sequence ID" value="NZ_SORI01000011.1"/>
</dbReference>
<evidence type="ECO:0000256" key="7">
    <source>
        <dbReference type="RuleBase" id="RU003837"/>
    </source>
</evidence>
<proteinExistence type="inferred from homology"/>
<keyword evidence="10" id="KW-1185">Reference proteome</keyword>
<comment type="caution">
    <text evidence="4">Lacks conserved residue(s) required for the propagation of feature annotation.</text>
</comment>
<dbReference type="HAMAP" id="MF_00198">
    <property type="entry name" value="Spermidine_synth"/>
    <property type="match status" value="1"/>
</dbReference>
<feature type="domain" description="PABS" evidence="8">
    <location>
        <begin position="10"/>
        <end position="243"/>
    </location>
</feature>
<comment type="catalytic activity">
    <reaction evidence="4 7">
        <text>S-adenosyl 3-(methylsulfanyl)propylamine + putrescine = S-methyl-5'-thioadenosine + spermidine + H(+)</text>
        <dbReference type="Rhea" id="RHEA:12721"/>
        <dbReference type="ChEBI" id="CHEBI:15378"/>
        <dbReference type="ChEBI" id="CHEBI:17509"/>
        <dbReference type="ChEBI" id="CHEBI:57443"/>
        <dbReference type="ChEBI" id="CHEBI:57834"/>
        <dbReference type="ChEBI" id="CHEBI:326268"/>
        <dbReference type="EC" id="2.5.1.16"/>
    </reaction>
</comment>
<dbReference type="Gene3D" id="2.30.140.10">
    <property type="entry name" value="Spermidine synthase, tetramerisation domain"/>
    <property type="match status" value="1"/>
</dbReference>
<feature type="binding site" evidence="4">
    <location>
        <position position="94"/>
    </location>
    <ligand>
        <name>spermidine</name>
        <dbReference type="ChEBI" id="CHEBI:57834"/>
    </ligand>
</feature>
<dbReference type="InterPro" id="IPR001045">
    <property type="entry name" value="Spermi_synthase"/>
</dbReference>
<keyword evidence="3 4" id="KW-0620">Polyamine biosynthesis</keyword>
<dbReference type="Proteomes" id="UP000295066">
    <property type="component" value="Unassembled WGS sequence"/>
</dbReference>
<dbReference type="EMBL" id="SORI01000011">
    <property type="protein sequence ID" value="TDY59672.1"/>
    <property type="molecule type" value="Genomic_DNA"/>
</dbReference>
<comment type="caution">
    <text evidence="9">The sequence shown here is derived from an EMBL/GenBank/DDBJ whole genome shotgun (WGS) entry which is preliminary data.</text>
</comment>
<dbReference type="UniPathway" id="UPA00248">
    <property type="reaction ID" value="UER00314"/>
</dbReference>
<protein>
    <recommendedName>
        <fullName evidence="4">Polyamine aminopropyltransferase</fullName>
    </recommendedName>
    <alternativeName>
        <fullName evidence="4">Putrescine aminopropyltransferase</fullName>
        <shortName evidence="4">PAPT</shortName>
    </alternativeName>
    <alternativeName>
        <fullName evidence="4">Spermidine synthase</fullName>
        <shortName evidence="4">SPDS</shortName>
        <shortName evidence="4">SPDSY</shortName>
        <ecNumber evidence="4">2.5.1.16</ecNumber>
    </alternativeName>
</protein>
<dbReference type="InterPro" id="IPR029063">
    <property type="entry name" value="SAM-dependent_MTases_sf"/>
</dbReference>
<dbReference type="InterPro" id="IPR030374">
    <property type="entry name" value="PABS"/>
</dbReference>
<organism evidence="9 10">
    <name type="scientific">Aminivibrio pyruvatiphilus</name>
    <dbReference type="NCBI Taxonomy" id="1005740"/>
    <lineage>
        <taxon>Bacteria</taxon>
        <taxon>Thermotogati</taxon>
        <taxon>Synergistota</taxon>
        <taxon>Synergistia</taxon>
        <taxon>Synergistales</taxon>
        <taxon>Aminobacteriaceae</taxon>
        <taxon>Aminivibrio</taxon>
    </lineage>
</organism>
<feature type="binding site" evidence="4">
    <location>
        <begin position="145"/>
        <end position="146"/>
    </location>
    <ligand>
        <name>S-methyl-5'-thioadenosine</name>
        <dbReference type="ChEBI" id="CHEBI:17509"/>
    </ligand>
</feature>
<comment type="pathway">
    <text evidence="4">Amine and polyamine biosynthesis; spermidine biosynthesis; spermidine from putrescine: step 1/1.</text>
</comment>
<dbReference type="AlphaFoldDB" id="A0A4R8M5Z6"/>
<dbReference type="PROSITE" id="PS51006">
    <property type="entry name" value="PABS_2"/>
    <property type="match status" value="1"/>
</dbReference>
<evidence type="ECO:0000256" key="5">
    <source>
        <dbReference type="PROSITE-ProRule" id="PRU00354"/>
    </source>
</evidence>
<comment type="function">
    <text evidence="4">Catalyzes the irreversible transfer of a propylamine group from the amino donor S-adenosylmethioninamine (decarboxy-AdoMet) to putrescine (1,4-diaminobutane) to yield spermidine.</text>
</comment>
<dbReference type="GO" id="GO:0005829">
    <property type="term" value="C:cytosol"/>
    <property type="evidence" value="ECO:0007669"/>
    <property type="project" value="TreeGrafter"/>
</dbReference>
<dbReference type="SUPFAM" id="SSF53335">
    <property type="entry name" value="S-adenosyl-L-methionine-dependent methyltransferases"/>
    <property type="match status" value="1"/>
</dbReference>
<dbReference type="NCBIfam" id="NF002010">
    <property type="entry name" value="PRK00811.1"/>
    <property type="match status" value="1"/>
</dbReference>